<reference evidence="1 2" key="1">
    <citation type="submission" date="2020-08" db="EMBL/GenBank/DDBJ databases">
        <title>A Genomic Blueprint of the Chicken Gut Microbiome.</title>
        <authorList>
            <person name="Gilroy R."/>
            <person name="Ravi A."/>
            <person name="Getino M."/>
            <person name="Pursley I."/>
            <person name="Horton D.L."/>
            <person name="Alikhan N.-F."/>
            <person name="Baker D."/>
            <person name="Gharbi K."/>
            <person name="Hall N."/>
            <person name="Watson M."/>
            <person name="Adriaenssens E.M."/>
            <person name="Foster-Nyarko E."/>
            <person name="Jarju S."/>
            <person name="Secka A."/>
            <person name="Antonio M."/>
            <person name="Oren A."/>
            <person name="Chaudhuri R."/>
            <person name="La Ragione R.M."/>
            <person name="Hildebrand F."/>
            <person name="Pallen M.J."/>
        </authorList>
    </citation>
    <scope>NUCLEOTIDE SEQUENCE [LARGE SCALE GENOMIC DNA]</scope>
    <source>
        <strain evidence="1 2">Sa2BUA9</strain>
    </source>
</reference>
<dbReference type="Proteomes" id="UP000640786">
    <property type="component" value="Unassembled WGS sequence"/>
</dbReference>
<evidence type="ECO:0000313" key="1">
    <source>
        <dbReference type="EMBL" id="MBD7943865.1"/>
    </source>
</evidence>
<evidence type="ECO:0000313" key="2">
    <source>
        <dbReference type="Proteomes" id="UP000640786"/>
    </source>
</evidence>
<proteinExistence type="predicted"/>
<dbReference type="RefSeq" id="WP_144535929.1">
    <property type="nucleotide sequence ID" value="NZ_JACSQO010000002.1"/>
</dbReference>
<comment type="caution">
    <text evidence="1">The sequence shown here is derived from an EMBL/GenBank/DDBJ whole genome shotgun (WGS) entry which is preliminary data.</text>
</comment>
<dbReference type="EMBL" id="JACSQO010000002">
    <property type="protein sequence ID" value="MBD7943865.1"/>
    <property type="molecule type" value="Genomic_DNA"/>
</dbReference>
<sequence>MKLFLATIALLVSFYIIKVDLFEGTIPLAYSSEIQMEKCIESPNYIVAEIMPGETIYSLFAIYPTSEDISFTKRLNDFYELNPHLKNQSFHVGEKVLLPVYTSQTNCKKEN</sequence>
<protein>
    <recommendedName>
        <fullName evidence="3">LysM domain-containing protein</fullName>
    </recommendedName>
</protein>
<keyword evidence="2" id="KW-1185">Reference proteome</keyword>
<organism evidence="1 2">
    <name type="scientific">Psychrobacillus faecigallinarum</name>
    <dbReference type="NCBI Taxonomy" id="2762235"/>
    <lineage>
        <taxon>Bacteria</taxon>
        <taxon>Bacillati</taxon>
        <taxon>Bacillota</taxon>
        <taxon>Bacilli</taxon>
        <taxon>Bacillales</taxon>
        <taxon>Bacillaceae</taxon>
        <taxon>Psychrobacillus</taxon>
    </lineage>
</organism>
<gene>
    <name evidence="1" type="ORF">H9650_07005</name>
</gene>
<evidence type="ECO:0008006" key="3">
    <source>
        <dbReference type="Google" id="ProtNLM"/>
    </source>
</evidence>
<name>A0ABR8R893_9BACI</name>
<accession>A0ABR8R893</accession>